<dbReference type="Proteomes" id="UP001165368">
    <property type="component" value="Unassembled WGS sequence"/>
</dbReference>
<dbReference type="RefSeq" id="WP_237819404.1">
    <property type="nucleotide sequence ID" value="NZ_JAKLTQ010000004.1"/>
</dbReference>
<name>A0ABS9L5Q6_9MICC</name>
<dbReference type="Gene3D" id="6.10.140.1430">
    <property type="match status" value="1"/>
</dbReference>
<sequence length="112" mass="11699">MKAIVFGAGLAVGFVLGARAGRGSYEQLKTRARQAWESPTVQSKVSGAASAVKDKAPEAQEHLKEAVKKAGDSISGALHRGHPEQASYTGRPAATLENPVITEPGSDRTDTD</sequence>
<reference evidence="2" key="1">
    <citation type="submission" date="2022-01" db="EMBL/GenBank/DDBJ databases">
        <authorList>
            <person name="Jo J.-H."/>
            <person name="Im W.-T."/>
        </authorList>
    </citation>
    <scope>NUCLEOTIDE SEQUENCE</scope>
    <source>
        <strain evidence="2">I2-34</strain>
    </source>
</reference>
<evidence type="ECO:0000256" key="1">
    <source>
        <dbReference type="SAM" id="MobiDB-lite"/>
    </source>
</evidence>
<keyword evidence="3" id="KW-1185">Reference proteome</keyword>
<gene>
    <name evidence="2" type="ORF">LVY72_07745</name>
</gene>
<protein>
    <submittedName>
        <fullName evidence="2">YtxH domain-containing protein</fullName>
    </submittedName>
</protein>
<evidence type="ECO:0000313" key="2">
    <source>
        <dbReference type="EMBL" id="MCG2621809.1"/>
    </source>
</evidence>
<comment type="caution">
    <text evidence="2">The sequence shown here is derived from an EMBL/GenBank/DDBJ whole genome shotgun (WGS) entry which is preliminary data.</text>
</comment>
<accession>A0ABS9L5Q6</accession>
<feature type="region of interest" description="Disordered" evidence="1">
    <location>
        <begin position="46"/>
        <end position="112"/>
    </location>
</feature>
<organism evidence="2 3">
    <name type="scientific">Arthrobacter hankyongi</name>
    <dbReference type="NCBI Taxonomy" id="2904801"/>
    <lineage>
        <taxon>Bacteria</taxon>
        <taxon>Bacillati</taxon>
        <taxon>Actinomycetota</taxon>
        <taxon>Actinomycetes</taxon>
        <taxon>Micrococcales</taxon>
        <taxon>Micrococcaceae</taxon>
        <taxon>Arthrobacter</taxon>
    </lineage>
</organism>
<evidence type="ECO:0000313" key="3">
    <source>
        <dbReference type="Proteomes" id="UP001165368"/>
    </source>
</evidence>
<dbReference type="EMBL" id="JAKLTQ010000004">
    <property type="protein sequence ID" value="MCG2621809.1"/>
    <property type="molecule type" value="Genomic_DNA"/>
</dbReference>
<feature type="compositionally biased region" description="Basic and acidic residues" evidence="1">
    <location>
        <begin position="52"/>
        <end position="71"/>
    </location>
</feature>
<proteinExistence type="predicted"/>